<reference evidence="1" key="2">
    <citation type="journal article" date="2022" name="New Phytol.">
        <title>Evolutionary transition to the ectomycorrhizal habit in the genomes of a hyperdiverse lineage of mushroom-forming fungi.</title>
        <authorList>
            <person name="Looney B."/>
            <person name="Miyauchi S."/>
            <person name="Morin E."/>
            <person name="Drula E."/>
            <person name="Courty P.E."/>
            <person name="Kohler A."/>
            <person name="Kuo A."/>
            <person name="LaButti K."/>
            <person name="Pangilinan J."/>
            <person name="Lipzen A."/>
            <person name="Riley R."/>
            <person name="Andreopoulos W."/>
            <person name="He G."/>
            <person name="Johnson J."/>
            <person name="Nolan M."/>
            <person name="Tritt A."/>
            <person name="Barry K.W."/>
            <person name="Grigoriev I.V."/>
            <person name="Nagy L.G."/>
            <person name="Hibbett D."/>
            <person name="Henrissat B."/>
            <person name="Matheny P.B."/>
            <person name="Labbe J."/>
            <person name="Martin F.M."/>
        </authorList>
    </citation>
    <scope>NUCLEOTIDE SEQUENCE</scope>
    <source>
        <strain evidence="1">HHB10654</strain>
    </source>
</reference>
<accession>A0ACB8T454</accession>
<dbReference type="Proteomes" id="UP000814140">
    <property type="component" value="Unassembled WGS sequence"/>
</dbReference>
<keyword evidence="2" id="KW-1185">Reference proteome</keyword>
<dbReference type="EMBL" id="MU277202">
    <property type="protein sequence ID" value="KAI0063529.1"/>
    <property type="molecule type" value="Genomic_DNA"/>
</dbReference>
<evidence type="ECO:0000313" key="2">
    <source>
        <dbReference type="Proteomes" id="UP000814140"/>
    </source>
</evidence>
<organism evidence="1 2">
    <name type="scientific">Artomyces pyxidatus</name>
    <dbReference type="NCBI Taxonomy" id="48021"/>
    <lineage>
        <taxon>Eukaryota</taxon>
        <taxon>Fungi</taxon>
        <taxon>Dikarya</taxon>
        <taxon>Basidiomycota</taxon>
        <taxon>Agaricomycotina</taxon>
        <taxon>Agaricomycetes</taxon>
        <taxon>Russulales</taxon>
        <taxon>Auriscalpiaceae</taxon>
        <taxon>Artomyces</taxon>
    </lineage>
</organism>
<sequence length="411" mass="45131">MSATKYANLPDIDTAPDIYETDDVFPSSQANHGESSDEDSGLPTRPSARGGKSDFSAKEELDNGHLIAPDEATKRFRKAERKQQRERTFYKYPRSRTPSPTPTHPPSLALRLRLLQNEIAALETEMSDPSNPLLAKDREEAHVDPGDLIKGLVDVKSRLERFTAAREDRARLVQEVLHDGEQADAAEADAPVMVEKDGKAAVNGKEKEKAVEGVKDLADVDRRVGELEKLVGSASASLDETSPMPAPLLPLLSRLNTQLTVLTQPRHLDNISRRLKLLLTDLDRLSTTNQTHRRQQSQHADGTAPAAPSALQEQLSPILTRLVPSLPHIPHVLTRLRTLSALHTSAAAFQVSLEGLEEEQRRSREALEGLTQAVSSVEASLEENAKVVKGNVGGLEERIEALVARLDEMSK</sequence>
<comment type="caution">
    <text evidence="1">The sequence shown here is derived from an EMBL/GenBank/DDBJ whole genome shotgun (WGS) entry which is preliminary data.</text>
</comment>
<name>A0ACB8T454_9AGAM</name>
<gene>
    <name evidence="1" type="ORF">BV25DRAFT_1824074</name>
</gene>
<reference evidence="1" key="1">
    <citation type="submission" date="2021-03" db="EMBL/GenBank/DDBJ databases">
        <authorList>
            <consortium name="DOE Joint Genome Institute"/>
            <person name="Ahrendt S."/>
            <person name="Looney B.P."/>
            <person name="Miyauchi S."/>
            <person name="Morin E."/>
            <person name="Drula E."/>
            <person name="Courty P.E."/>
            <person name="Chicoki N."/>
            <person name="Fauchery L."/>
            <person name="Kohler A."/>
            <person name="Kuo A."/>
            <person name="Labutti K."/>
            <person name="Pangilinan J."/>
            <person name="Lipzen A."/>
            <person name="Riley R."/>
            <person name="Andreopoulos W."/>
            <person name="He G."/>
            <person name="Johnson J."/>
            <person name="Barry K.W."/>
            <person name="Grigoriev I.V."/>
            <person name="Nagy L."/>
            <person name="Hibbett D."/>
            <person name="Henrissat B."/>
            <person name="Matheny P.B."/>
            <person name="Labbe J."/>
            <person name="Martin F."/>
        </authorList>
    </citation>
    <scope>NUCLEOTIDE SEQUENCE</scope>
    <source>
        <strain evidence="1">HHB10654</strain>
    </source>
</reference>
<protein>
    <submittedName>
        <fullName evidence="1">Uncharacterized protein</fullName>
    </submittedName>
</protein>
<evidence type="ECO:0000313" key="1">
    <source>
        <dbReference type="EMBL" id="KAI0063529.1"/>
    </source>
</evidence>
<proteinExistence type="predicted"/>